<feature type="domain" description="Heparan-alpha-glucosaminide N-acetyltransferase catalytic" evidence="2">
    <location>
        <begin position="6"/>
        <end position="131"/>
    </location>
</feature>
<dbReference type="EMBL" id="CP002691">
    <property type="protein sequence ID" value="AEE50270.1"/>
    <property type="molecule type" value="Genomic_DNA"/>
</dbReference>
<dbReference type="AlphaFoldDB" id="F4KWC0"/>
<feature type="transmembrane region" description="Helical" evidence="1">
    <location>
        <begin position="295"/>
        <end position="313"/>
    </location>
</feature>
<feature type="transmembrane region" description="Helical" evidence="1">
    <location>
        <begin position="12"/>
        <end position="30"/>
    </location>
</feature>
<keyword evidence="1" id="KW-0472">Membrane</keyword>
<dbReference type="Proteomes" id="UP000008461">
    <property type="component" value="Chromosome"/>
</dbReference>
<feature type="transmembrane region" description="Helical" evidence="1">
    <location>
        <begin position="356"/>
        <end position="377"/>
    </location>
</feature>
<dbReference type="PANTHER" id="PTHR31061:SF24">
    <property type="entry name" value="LD22376P"/>
    <property type="match status" value="1"/>
</dbReference>
<feature type="transmembrane region" description="Helical" evidence="1">
    <location>
        <begin position="50"/>
        <end position="68"/>
    </location>
</feature>
<accession>F4KWC0</accession>
<feature type="transmembrane region" description="Helical" evidence="1">
    <location>
        <begin position="262"/>
        <end position="283"/>
    </location>
</feature>
<keyword evidence="4" id="KW-1185">Reference proteome</keyword>
<reference key="2">
    <citation type="submission" date="2011-04" db="EMBL/GenBank/DDBJ databases">
        <title>Complete sequence of chromosome of Haliscomenobacter hydrossis DSM 1100.</title>
        <authorList>
            <consortium name="US DOE Joint Genome Institute (JGI-PGF)"/>
            <person name="Lucas S."/>
            <person name="Han J."/>
            <person name="Lapidus A."/>
            <person name="Bruce D."/>
            <person name="Goodwin L."/>
            <person name="Pitluck S."/>
            <person name="Peters L."/>
            <person name="Kyrpides N."/>
            <person name="Mavromatis K."/>
            <person name="Ivanova N."/>
            <person name="Ovchinnikova G."/>
            <person name="Pagani I."/>
            <person name="Daligault H."/>
            <person name="Detter J.C."/>
            <person name="Han C."/>
            <person name="Land M."/>
            <person name="Hauser L."/>
            <person name="Markowitz V."/>
            <person name="Cheng J.-F."/>
            <person name="Hugenholtz P."/>
            <person name="Woyke T."/>
            <person name="Wu D."/>
            <person name="Verbarg S."/>
            <person name="Frueling A."/>
            <person name="Brambilla E."/>
            <person name="Klenk H.-P."/>
            <person name="Eisen J.A."/>
        </authorList>
    </citation>
    <scope>NUCLEOTIDE SEQUENCE</scope>
    <source>
        <strain>DSM 1100</strain>
    </source>
</reference>
<feature type="transmembrane region" description="Helical" evidence="1">
    <location>
        <begin position="113"/>
        <end position="130"/>
    </location>
</feature>
<proteinExistence type="predicted"/>
<feature type="transmembrane region" description="Helical" evidence="1">
    <location>
        <begin position="89"/>
        <end position="107"/>
    </location>
</feature>
<evidence type="ECO:0000313" key="4">
    <source>
        <dbReference type="Proteomes" id="UP000008461"/>
    </source>
</evidence>
<dbReference type="RefSeq" id="WP_013764819.1">
    <property type="nucleotide sequence ID" value="NC_015510.1"/>
</dbReference>
<keyword evidence="1" id="KW-1133">Transmembrane helix</keyword>
<dbReference type="Pfam" id="PF07786">
    <property type="entry name" value="HGSNAT_cat"/>
    <property type="match status" value="1"/>
</dbReference>
<feature type="transmembrane region" description="Helical" evidence="1">
    <location>
        <begin position="208"/>
        <end position="227"/>
    </location>
</feature>
<protein>
    <recommendedName>
        <fullName evidence="2">Heparan-alpha-glucosaminide N-acetyltransferase catalytic domain-containing protein</fullName>
    </recommendedName>
</protein>
<evidence type="ECO:0000259" key="2">
    <source>
        <dbReference type="Pfam" id="PF07786"/>
    </source>
</evidence>
<feature type="transmembrane region" description="Helical" evidence="1">
    <location>
        <begin position="325"/>
        <end position="344"/>
    </location>
</feature>
<evidence type="ECO:0000313" key="3">
    <source>
        <dbReference type="EMBL" id="AEE50270.1"/>
    </source>
</evidence>
<dbReference type="InterPro" id="IPR012429">
    <property type="entry name" value="HGSNAT_cat"/>
</dbReference>
<dbReference type="HOGENOM" id="CLU_029171_4_0_10"/>
<feature type="transmembrane region" description="Helical" evidence="1">
    <location>
        <begin position="411"/>
        <end position="430"/>
    </location>
</feature>
<keyword evidence="1" id="KW-0812">Transmembrane</keyword>
<dbReference type="OrthoDB" id="9788724at2"/>
<dbReference type="eggNOG" id="COG4299">
    <property type="taxonomic scope" value="Bacteria"/>
</dbReference>
<feature type="transmembrane region" description="Helical" evidence="1">
    <location>
        <begin position="150"/>
        <end position="170"/>
    </location>
</feature>
<evidence type="ECO:0000256" key="1">
    <source>
        <dbReference type="SAM" id="Phobius"/>
    </source>
</evidence>
<organism evidence="3 4">
    <name type="scientific">Haliscomenobacter hydrossis (strain ATCC 27775 / DSM 1100 / LMG 10767 / O)</name>
    <dbReference type="NCBI Taxonomy" id="760192"/>
    <lineage>
        <taxon>Bacteria</taxon>
        <taxon>Pseudomonadati</taxon>
        <taxon>Bacteroidota</taxon>
        <taxon>Saprospiria</taxon>
        <taxon>Saprospirales</taxon>
        <taxon>Haliscomenobacteraceae</taxon>
        <taxon>Haliscomenobacter</taxon>
    </lineage>
</organism>
<gene>
    <name evidence="3" type="ordered locus">Halhy_2395</name>
</gene>
<dbReference type="STRING" id="760192.Halhy_2395"/>
<reference evidence="3 4" key="1">
    <citation type="journal article" date="2011" name="Stand. Genomic Sci.">
        <title>Complete genome sequence of Haliscomenobacter hydrossis type strain (O).</title>
        <authorList>
            <consortium name="US DOE Joint Genome Institute (JGI-PGF)"/>
            <person name="Daligault H."/>
            <person name="Lapidus A."/>
            <person name="Zeytun A."/>
            <person name="Nolan M."/>
            <person name="Lucas S."/>
            <person name="Del Rio T.G."/>
            <person name="Tice H."/>
            <person name="Cheng J.F."/>
            <person name="Tapia R."/>
            <person name="Han C."/>
            <person name="Goodwin L."/>
            <person name="Pitluck S."/>
            <person name="Liolios K."/>
            <person name="Pagani I."/>
            <person name="Ivanova N."/>
            <person name="Huntemann M."/>
            <person name="Mavromatis K."/>
            <person name="Mikhailova N."/>
            <person name="Pati A."/>
            <person name="Chen A."/>
            <person name="Palaniappan K."/>
            <person name="Land M."/>
            <person name="Hauser L."/>
            <person name="Brambilla E.M."/>
            <person name="Rohde M."/>
            <person name="Verbarg S."/>
            <person name="Goker M."/>
            <person name="Bristow J."/>
            <person name="Eisen J.A."/>
            <person name="Markowitz V."/>
            <person name="Hugenholtz P."/>
            <person name="Kyrpides N.C."/>
            <person name="Klenk H.P."/>
            <person name="Woyke T."/>
        </authorList>
    </citation>
    <scope>NUCLEOTIDE SEQUENCE [LARGE SCALE GENOMIC DNA]</scope>
    <source>
        <strain evidence="4">ATCC 27775 / DSM 1100 / LMG 10767 / O</strain>
    </source>
</reference>
<name>F4KWC0_HALH1</name>
<sequence>MTTSNRLLSLDVMRGLTIAGMILVNNPGDWGNVYGPLLHADWHGCTPTDWVFPFFLFMVGVAIPLALGKRKDEGEDLRKIYRKIISRSLIIIGLGLFLTAHPTFYFTDKTSPWYVVHLIIMATAMVAVFTREVLNQKQFQTETWQQRRKWVSYLAWSAIACMVVLGIFYYDFSHMRFPGVLQRIGLVYLACGFLFLKASPRMQLLTGVGLLLLYWGLMTLVPVPGGIAPNLEAETNLGAWLDRAIFSTNHLWAAVKTWDPEGLLSTIPAIGTGIAGMLAGEWVRSEKSDYEKVSGLLAVGALLFALGLIWNEFFPLNKKIWTSSYVVYMAGISLLFLGTIYWLVDIKGWKGWIAPFQIYGVNALFAFLLSGIVARLLGTIKVPGPEGEPVGIGSWLYQHSFVNFLSPMNASLAWAICNVLLILGACWILYRNRIYIKV</sequence>
<feature type="transmembrane region" description="Helical" evidence="1">
    <location>
        <begin position="176"/>
        <end position="196"/>
    </location>
</feature>
<dbReference type="PANTHER" id="PTHR31061">
    <property type="entry name" value="LD22376P"/>
    <property type="match status" value="1"/>
</dbReference>
<dbReference type="KEGG" id="hhy:Halhy_2395"/>